<organism evidence="1 2">
    <name type="scientific">Ovis ammon polii</name>
    <dbReference type="NCBI Taxonomy" id="230172"/>
    <lineage>
        <taxon>Eukaryota</taxon>
        <taxon>Metazoa</taxon>
        <taxon>Chordata</taxon>
        <taxon>Craniata</taxon>
        <taxon>Vertebrata</taxon>
        <taxon>Euteleostomi</taxon>
        <taxon>Mammalia</taxon>
        <taxon>Eutheria</taxon>
        <taxon>Laurasiatheria</taxon>
        <taxon>Artiodactyla</taxon>
        <taxon>Ruminantia</taxon>
        <taxon>Pecora</taxon>
        <taxon>Bovidae</taxon>
        <taxon>Caprinae</taxon>
        <taxon>Ovis</taxon>
    </lineage>
</organism>
<reference evidence="1" key="1">
    <citation type="submission" date="2022-03" db="EMBL/GenBank/DDBJ databases">
        <title>Genomic analyses of argali, domestic sheep and their hybrids provide insights into chromosomal evolution, heterosis and genetic basis of agronomic traits.</title>
        <authorList>
            <person name="Li M."/>
        </authorList>
    </citation>
    <scope>NUCLEOTIDE SEQUENCE</scope>
    <source>
        <strain evidence="1">CAU-MHL-2022a</strain>
        <tissue evidence="1">Skin</tissue>
    </source>
</reference>
<gene>
    <name evidence="1" type="ORF">MG293_006369</name>
</gene>
<dbReference type="AlphaFoldDB" id="A0AAD4UH44"/>
<evidence type="ECO:0000313" key="2">
    <source>
        <dbReference type="Proteomes" id="UP001214576"/>
    </source>
</evidence>
<dbReference type="Proteomes" id="UP001214576">
    <property type="component" value="Unassembled WGS sequence"/>
</dbReference>
<sequence length="122" mass="13390">NNFLVDAVGCSSDKCSVSQTGRAIDGNQLTANLGLKCSHLASQSKTGSISANLRMENLEEGREMECFVNARHVVPFDKMSHYWDSWKRKNLDNIVTGIIILSIVLCSMSSCQGPSQYLFPSS</sequence>
<dbReference type="EMBL" id="JAKZEL010000005">
    <property type="protein sequence ID" value="KAI4543575.1"/>
    <property type="molecule type" value="Genomic_DNA"/>
</dbReference>
<comment type="caution">
    <text evidence="1">The sequence shown here is derived from an EMBL/GenBank/DDBJ whole genome shotgun (WGS) entry which is preliminary data.</text>
</comment>
<protein>
    <submittedName>
        <fullName evidence="1">Uncharacterized protein</fullName>
    </submittedName>
</protein>
<proteinExistence type="predicted"/>
<accession>A0AAD4UH44</accession>
<feature type="non-terminal residue" evidence="1">
    <location>
        <position position="122"/>
    </location>
</feature>
<keyword evidence="2" id="KW-1185">Reference proteome</keyword>
<evidence type="ECO:0000313" key="1">
    <source>
        <dbReference type="EMBL" id="KAI4543575.1"/>
    </source>
</evidence>
<name>A0AAD4UH44_OVIAM</name>